<dbReference type="Proteomes" id="UP000714275">
    <property type="component" value="Unassembled WGS sequence"/>
</dbReference>
<evidence type="ECO:0000256" key="4">
    <source>
        <dbReference type="SAM" id="MobiDB-lite"/>
    </source>
</evidence>
<dbReference type="InterPro" id="IPR009000">
    <property type="entry name" value="Transl_B-barrel_sf"/>
</dbReference>
<sequence>MPSKNASNPRLIVIHSFDVNKPGAEADDLKGGILGGSIPTTRAGARDPDEKRLRPPPLQAHFQRDHLSARGEQSLASGRRVGRVLGAIELENSLFLLHRLLGVRTEDKKHIKSRNL</sequence>
<dbReference type="GO" id="GO:0000049">
    <property type="term" value="F:tRNA binding"/>
    <property type="evidence" value="ECO:0007669"/>
    <property type="project" value="TreeGrafter"/>
</dbReference>
<dbReference type="PANTHER" id="PTHR42854">
    <property type="entry name" value="EUKARYOTIC TRANSLATION INITIATION FACTOR 2 SUBUNIT 3 FAMILY MEMBER"/>
    <property type="match status" value="1"/>
</dbReference>
<comment type="caution">
    <text evidence="5">The sequence shown here is derived from an EMBL/GenBank/DDBJ whole genome shotgun (WGS) entry which is preliminary data.</text>
</comment>
<dbReference type="SUPFAM" id="SSF50447">
    <property type="entry name" value="Translation proteins"/>
    <property type="match status" value="1"/>
</dbReference>
<evidence type="ECO:0000313" key="5">
    <source>
        <dbReference type="EMBL" id="KAG1777241.1"/>
    </source>
</evidence>
<dbReference type="GO" id="GO:0005829">
    <property type="term" value="C:cytosol"/>
    <property type="evidence" value="ECO:0007669"/>
    <property type="project" value="TreeGrafter"/>
</dbReference>
<keyword evidence="6" id="KW-1185">Reference proteome</keyword>
<feature type="region of interest" description="Disordered" evidence="4">
    <location>
        <begin position="25"/>
        <end position="56"/>
    </location>
</feature>
<feature type="compositionally biased region" description="Basic and acidic residues" evidence="4">
    <location>
        <begin position="44"/>
        <end position="53"/>
    </location>
</feature>
<dbReference type="GO" id="GO:0003743">
    <property type="term" value="F:translation initiation factor activity"/>
    <property type="evidence" value="ECO:0007669"/>
    <property type="project" value="TreeGrafter"/>
</dbReference>
<dbReference type="GO" id="GO:0001731">
    <property type="term" value="P:formation of translation preinitiation complex"/>
    <property type="evidence" value="ECO:0007669"/>
    <property type="project" value="TreeGrafter"/>
</dbReference>
<keyword evidence="3" id="KW-0342">GTP-binding</keyword>
<keyword evidence="1" id="KW-0547">Nucleotide-binding</keyword>
<gene>
    <name evidence="5" type="ORF">EV702DRAFT_1197567</name>
</gene>
<dbReference type="AlphaFoldDB" id="A0A9P7D3L8"/>
<dbReference type="PANTHER" id="PTHR42854:SF3">
    <property type="entry name" value="EUKARYOTIC TRANSLATION INITIATION FACTOR 2 SUBUNIT 3-RELATED"/>
    <property type="match status" value="1"/>
</dbReference>
<evidence type="ECO:0000256" key="1">
    <source>
        <dbReference type="ARBA" id="ARBA00022741"/>
    </source>
</evidence>
<evidence type="ECO:0000256" key="3">
    <source>
        <dbReference type="ARBA" id="ARBA00023134"/>
    </source>
</evidence>
<accession>A0A9P7D3L8</accession>
<keyword evidence="2" id="KW-0648">Protein biosynthesis</keyword>
<dbReference type="InterPro" id="IPR050543">
    <property type="entry name" value="eIF2G"/>
</dbReference>
<name>A0A9P7D3L8_9AGAM</name>
<dbReference type="GO" id="GO:0005850">
    <property type="term" value="C:eukaryotic translation initiation factor 2 complex"/>
    <property type="evidence" value="ECO:0007669"/>
    <property type="project" value="TreeGrafter"/>
</dbReference>
<dbReference type="GO" id="GO:0005525">
    <property type="term" value="F:GTP binding"/>
    <property type="evidence" value="ECO:0007669"/>
    <property type="project" value="UniProtKB-KW"/>
</dbReference>
<protein>
    <submittedName>
        <fullName evidence="5">Uncharacterized protein</fullName>
    </submittedName>
</protein>
<evidence type="ECO:0000313" key="6">
    <source>
        <dbReference type="Proteomes" id="UP000714275"/>
    </source>
</evidence>
<reference evidence="5" key="1">
    <citation type="journal article" date="2020" name="New Phytol.">
        <title>Comparative genomics reveals dynamic genome evolution in host specialist ectomycorrhizal fungi.</title>
        <authorList>
            <person name="Lofgren L.A."/>
            <person name="Nguyen N.H."/>
            <person name="Vilgalys R."/>
            <person name="Ruytinx J."/>
            <person name="Liao H.L."/>
            <person name="Branco S."/>
            <person name="Kuo A."/>
            <person name="LaButti K."/>
            <person name="Lipzen A."/>
            <person name="Andreopoulos W."/>
            <person name="Pangilinan J."/>
            <person name="Riley R."/>
            <person name="Hundley H."/>
            <person name="Na H."/>
            <person name="Barry K."/>
            <person name="Grigoriev I.V."/>
            <person name="Stajich J.E."/>
            <person name="Kennedy P.G."/>
        </authorList>
    </citation>
    <scope>NUCLEOTIDE SEQUENCE</scope>
    <source>
        <strain evidence="5">DOB743</strain>
    </source>
</reference>
<proteinExistence type="predicted"/>
<organism evidence="5 6">
    <name type="scientific">Suillus placidus</name>
    <dbReference type="NCBI Taxonomy" id="48579"/>
    <lineage>
        <taxon>Eukaryota</taxon>
        <taxon>Fungi</taxon>
        <taxon>Dikarya</taxon>
        <taxon>Basidiomycota</taxon>
        <taxon>Agaricomycotina</taxon>
        <taxon>Agaricomycetes</taxon>
        <taxon>Agaricomycetidae</taxon>
        <taxon>Boletales</taxon>
        <taxon>Suillineae</taxon>
        <taxon>Suillaceae</taxon>
        <taxon>Suillus</taxon>
    </lineage>
</organism>
<dbReference type="Gene3D" id="2.40.30.10">
    <property type="entry name" value="Translation factors"/>
    <property type="match status" value="1"/>
</dbReference>
<dbReference type="EMBL" id="JABBWD010000022">
    <property type="protein sequence ID" value="KAG1777241.1"/>
    <property type="molecule type" value="Genomic_DNA"/>
</dbReference>
<evidence type="ECO:0000256" key="2">
    <source>
        <dbReference type="ARBA" id="ARBA00022917"/>
    </source>
</evidence>